<comment type="function">
    <text evidence="5">RNA helicase.</text>
</comment>
<dbReference type="InterPro" id="IPR014001">
    <property type="entry name" value="Helicase_ATP-bd"/>
</dbReference>
<evidence type="ECO:0000256" key="2">
    <source>
        <dbReference type="ARBA" id="ARBA00022801"/>
    </source>
</evidence>
<evidence type="ECO:0000256" key="5">
    <source>
        <dbReference type="RuleBase" id="RU365068"/>
    </source>
</evidence>
<dbReference type="EC" id="3.6.4.13" evidence="5"/>
<comment type="similarity">
    <text evidence="5">Belongs to the DEAD box helicase family.</text>
</comment>
<dbReference type="STRING" id="32264.T1K4P7"/>
<dbReference type="InterPro" id="IPR027417">
    <property type="entry name" value="P-loop_NTPase"/>
</dbReference>
<evidence type="ECO:0000256" key="4">
    <source>
        <dbReference type="ARBA" id="ARBA00022884"/>
    </source>
</evidence>
<dbReference type="Proteomes" id="UP000015104">
    <property type="component" value="Unassembled WGS sequence"/>
</dbReference>
<sequence length="830" mass="95869">MIRNPALKRAFPMIFAPKQMEKIKNHCKMIGVPFKIDEITRTYQFWVDNLSVASHYDRDERPVNQIDTINNVLTNKAPDLLFVDTAKMEERIQKFFQLGFVNNIDKFYVFHEAPHGWYLQDWKQFILKFNYIQYRIMPWLLHKQDDQYPTPHPLIKVCSALELPYERIKSRFLWVSSAGICPPKFNENGGDNLNLVVILKNLLLTNSKHFVKTATPGIHINEYEFFEKFIAHNETVEDSIMSDITDLPSKEESFYLENHGDETVREASNWFILVYFVTFGVMHLNSDLEKCTETTKETTDKSTELFPVIGKVKKGIGRRLQAPLPKWFQDYYPFSKDVSAIDYQVDCLNHLLEDKVLDICKKSIENFFPVQRAAIPVIIDVLSCNNFHRGRDVCVSSPTGSGKTLSFVIPIVQTLINRVEVKLRAIIILPVRDLAQQVYKVLEDFAKPCGLKATLSVGHRSFQEDLNCIIKEVSPGKYRWLIDVLVTTPSRLIDLIHNCAGFDLSSLQILVLDEVDRLLDFDIEYNLVQEIDEAVYGAKGRGIRGCTCLPYIKLIFSATLAKDTDNLFKLNLFKPIVLMGIDSNNPTEAPLSKEKDVHKMAKNILPAELKEKFLIVPSMKKPLAFWYMITNLKYRRVLCFTRTIKHSRLLTDILKKVDSLKVFNISSKLSDESRSKVIEKFKNGDYDIIITTDIMARGIDIEGIDYVISYDVPFDEIQYVHRVGRTARAGRPGTAITILSHDQVKRFHILMRKIHLKEDLKTKITKMNIETRKLNKLKSKFRKASNLLRQENNLETWKKVKRKKAIAWKALGANKQSESSDKSLKQKQAK</sequence>
<evidence type="ECO:0000259" key="6">
    <source>
        <dbReference type="PROSITE" id="PS51192"/>
    </source>
</evidence>
<evidence type="ECO:0000256" key="1">
    <source>
        <dbReference type="ARBA" id="ARBA00022741"/>
    </source>
</evidence>
<dbReference type="SMART" id="SM00487">
    <property type="entry name" value="DEXDc"/>
    <property type="match status" value="1"/>
</dbReference>
<dbReference type="GO" id="GO:0003724">
    <property type="term" value="F:RNA helicase activity"/>
    <property type="evidence" value="ECO:0007669"/>
    <property type="project" value="UniProtKB-EC"/>
</dbReference>
<evidence type="ECO:0000259" key="7">
    <source>
        <dbReference type="PROSITE" id="PS51194"/>
    </source>
</evidence>
<comment type="domain">
    <text evidence="5">The Q motif is unique to and characteristic of the DEAD box family of RNA helicases and controls ATP binding and hydrolysis.</text>
</comment>
<keyword evidence="4 5" id="KW-0694">RNA-binding</keyword>
<comment type="catalytic activity">
    <reaction evidence="5">
        <text>ATP + H2O = ADP + phosphate + H(+)</text>
        <dbReference type="Rhea" id="RHEA:13065"/>
        <dbReference type="ChEBI" id="CHEBI:15377"/>
        <dbReference type="ChEBI" id="CHEBI:15378"/>
        <dbReference type="ChEBI" id="CHEBI:30616"/>
        <dbReference type="ChEBI" id="CHEBI:43474"/>
        <dbReference type="ChEBI" id="CHEBI:456216"/>
        <dbReference type="EC" id="3.6.4.13"/>
    </reaction>
</comment>
<reference evidence="9" key="1">
    <citation type="submission" date="2011-08" db="EMBL/GenBank/DDBJ databases">
        <authorList>
            <person name="Rombauts S."/>
        </authorList>
    </citation>
    <scope>NUCLEOTIDE SEQUENCE</scope>
    <source>
        <strain evidence="9">London</strain>
    </source>
</reference>
<dbReference type="eggNOG" id="KOG0350">
    <property type="taxonomic scope" value="Eukaryota"/>
</dbReference>
<organism evidence="8 9">
    <name type="scientific">Tetranychus urticae</name>
    <name type="common">Two-spotted spider mite</name>
    <dbReference type="NCBI Taxonomy" id="32264"/>
    <lineage>
        <taxon>Eukaryota</taxon>
        <taxon>Metazoa</taxon>
        <taxon>Ecdysozoa</taxon>
        <taxon>Arthropoda</taxon>
        <taxon>Chelicerata</taxon>
        <taxon>Arachnida</taxon>
        <taxon>Acari</taxon>
        <taxon>Acariformes</taxon>
        <taxon>Trombidiformes</taxon>
        <taxon>Prostigmata</taxon>
        <taxon>Eleutherengona</taxon>
        <taxon>Raphignathae</taxon>
        <taxon>Tetranychoidea</taxon>
        <taxon>Tetranychidae</taxon>
        <taxon>Tetranychus</taxon>
    </lineage>
</organism>
<keyword evidence="3 5" id="KW-0067">ATP-binding</keyword>
<evidence type="ECO:0000256" key="3">
    <source>
        <dbReference type="ARBA" id="ARBA00022840"/>
    </source>
</evidence>
<protein>
    <recommendedName>
        <fullName evidence="5">ATP-dependent RNA helicase</fullName>
        <ecNumber evidence="5">3.6.4.13</ecNumber>
    </recommendedName>
</protein>
<dbReference type="AlphaFoldDB" id="T1K4P7"/>
<proteinExistence type="inferred from homology"/>
<keyword evidence="9" id="KW-1185">Reference proteome</keyword>
<feature type="domain" description="Helicase ATP-binding" evidence="6">
    <location>
        <begin position="384"/>
        <end position="578"/>
    </location>
</feature>
<evidence type="ECO:0000313" key="8">
    <source>
        <dbReference type="EnsemblMetazoa" id="tetur05g03360.1"/>
    </source>
</evidence>
<keyword evidence="1 5" id="KW-0547">Nucleotide-binding</keyword>
<dbReference type="GO" id="GO:0003723">
    <property type="term" value="F:RNA binding"/>
    <property type="evidence" value="ECO:0007669"/>
    <property type="project" value="UniProtKB-UniRule"/>
</dbReference>
<reference evidence="8" key="2">
    <citation type="submission" date="2015-06" db="UniProtKB">
        <authorList>
            <consortium name="EnsemblMetazoa"/>
        </authorList>
    </citation>
    <scope>IDENTIFICATION</scope>
</reference>
<name>T1K4P7_TETUR</name>
<keyword evidence="5" id="KW-0347">Helicase</keyword>
<dbReference type="InterPro" id="IPR001650">
    <property type="entry name" value="Helicase_C-like"/>
</dbReference>
<dbReference type="EMBL" id="CAEY01001579">
    <property type="status" value="NOT_ANNOTATED_CDS"/>
    <property type="molecule type" value="Genomic_DNA"/>
</dbReference>
<dbReference type="InterPro" id="IPR011545">
    <property type="entry name" value="DEAD/DEAH_box_helicase_dom"/>
</dbReference>
<dbReference type="GO" id="GO:0005524">
    <property type="term" value="F:ATP binding"/>
    <property type="evidence" value="ECO:0007669"/>
    <property type="project" value="UniProtKB-UniRule"/>
</dbReference>
<dbReference type="SUPFAM" id="SSF52540">
    <property type="entry name" value="P-loop containing nucleoside triphosphate hydrolases"/>
    <property type="match status" value="1"/>
</dbReference>
<dbReference type="CDD" id="cd18787">
    <property type="entry name" value="SF2_C_DEAD"/>
    <property type="match status" value="1"/>
</dbReference>
<dbReference type="Pfam" id="PF00270">
    <property type="entry name" value="DEAD"/>
    <property type="match status" value="1"/>
</dbReference>
<dbReference type="HOGENOM" id="CLU_003041_15_3_1"/>
<accession>T1K4P7</accession>
<dbReference type="Gene3D" id="3.40.50.300">
    <property type="entry name" value="P-loop containing nucleotide triphosphate hydrolases"/>
    <property type="match status" value="2"/>
</dbReference>
<keyword evidence="2 5" id="KW-0378">Hydrolase</keyword>
<dbReference type="EnsemblMetazoa" id="tetur05g03360.1">
    <property type="protein sequence ID" value="tetur05g03360.1"/>
    <property type="gene ID" value="tetur05g03360"/>
</dbReference>
<evidence type="ECO:0000313" key="9">
    <source>
        <dbReference type="Proteomes" id="UP000015104"/>
    </source>
</evidence>
<dbReference type="PROSITE" id="PS51192">
    <property type="entry name" value="HELICASE_ATP_BIND_1"/>
    <property type="match status" value="1"/>
</dbReference>
<dbReference type="PROSITE" id="PS51194">
    <property type="entry name" value="HELICASE_CTER"/>
    <property type="match status" value="1"/>
</dbReference>
<dbReference type="Pfam" id="PF00271">
    <property type="entry name" value="Helicase_C"/>
    <property type="match status" value="1"/>
</dbReference>
<dbReference type="GO" id="GO:0016787">
    <property type="term" value="F:hydrolase activity"/>
    <property type="evidence" value="ECO:0007669"/>
    <property type="project" value="UniProtKB-KW"/>
</dbReference>
<dbReference type="SMART" id="SM00490">
    <property type="entry name" value="HELICc"/>
    <property type="match status" value="1"/>
</dbReference>
<feature type="domain" description="Helicase C-terminal" evidence="7">
    <location>
        <begin position="624"/>
        <end position="775"/>
    </location>
</feature>
<dbReference type="PANTHER" id="PTHR24031">
    <property type="entry name" value="RNA HELICASE"/>
    <property type="match status" value="1"/>
</dbReference>